<dbReference type="Gene3D" id="1.10.630.10">
    <property type="entry name" value="Cytochrome P450"/>
    <property type="match status" value="1"/>
</dbReference>
<keyword evidence="7" id="KW-0503">Monooxygenase</keyword>
<keyword evidence="4" id="KW-0479">Metal-binding</keyword>
<keyword evidence="6" id="KW-0408">Iron</keyword>
<dbReference type="GO" id="GO:0004497">
    <property type="term" value="F:monooxygenase activity"/>
    <property type="evidence" value="ECO:0007669"/>
    <property type="project" value="UniProtKB-KW"/>
</dbReference>
<dbReference type="GO" id="GO:0005506">
    <property type="term" value="F:iron ion binding"/>
    <property type="evidence" value="ECO:0007669"/>
    <property type="project" value="InterPro"/>
</dbReference>
<evidence type="ECO:0000256" key="4">
    <source>
        <dbReference type="ARBA" id="ARBA00022723"/>
    </source>
</evidence>
<gene>
    <name evidence="8" type="ORF">B0H67DRAFT_641651</name>
</gene>
<evidence type="ECO:0000256" key="5">
    <source>
        <dbReference type="ARBA" id="ARBA00023002"/>
    </source>
</evidence>
<dbReference type="AlphaFoldDB" id="A0AA40B027"/>
<comment type="similarity">
    <text evidence="2">Belongs to the cytochrome P450 family.</text>
</comment>
<dbReference type="PANTHER" id="PTHR46206:SF1">
    <property type="entry name" value="P450, PUTATIVE (EUROFUNG)-RELATED"/>
    <property type="match status" value="1"/>
</dbReference>
<evidence type="ECO:0000313" key="8">
    <source>
        <dbReference type="EMBL" id="KAK0725202.1"/>
    </source>
</evidence>
<dbReference type="GO" id="GO:0020037">
    <property type="term" value="F:heme binding"/>
    <property type="evidence" value="ECO:0007669"/>
    <property type="project" value="InterPro"/>
</dbReference>
<dbReference type="GO" id="GO:0016705">
    <property type="term" value="F:oxidoreductase activity, acting on paired donors, with incorporation or reduction of molecular oxygen"/>
    <property type="evidence" value="ECO:0007669"/>
    <property type="project" value="InterPro"/>
</dbReference>
<dbReference type="SUPFAM" id="SSF48264">
    <property type="entry name" value="Cytochrome P450"/>
    <property type="match status" value="1"/>
</dbReference>
<sequence>MPKGAWRFSAKTRLAYYTDCEALYNEAYYNYSKKGFPVMVPGLCTRAELMLPPNSFRWGQSVGDEVLSSEHAQADSPWGHDEPFDYLQAMMRFAQRKRPDELTTEDGIVLPKGTSTSYFTFNPQTDPDAFEDPLEYNPFRFSKMREDATATGKKMVPVSFVSTSMDHLAFGHGNNSFPGAL</sequence>
<evidence type="ECO:0000256" key="3">
    <source>
        <dbReference type="ARBA" id="ARBA00022617"/>
    </source>
</evidence>
<evidence type="ECO:0000256" key="2">
    <source>
        <dbReference type="ARBA" id="ARBA00010617"/>
    </source>
</evidence>
<keyword evidence="5" id="KW-0560">Oxidoreductase</keyword>
<dbReference type="PANTHER" id="PTHR46206">
    <property type="entry name" value="CYTOCHROME P450"/>
    <property type="match status" value="1"/>
</dbReference>
<accession>A0AA40B027</accession>
<dbReference type="Pfam" id="PF00067">
    <property type="entry name" value="p450"/>
    <property type="match status" value="1"/>
</dbReference>
<evidence type="ECO:0000256" key="6">
    <source>
        <dbReference type="ARBA" id="ARBA00023004"/>
    </source>
</evidence>
<keyword evidence="9" id="KW-1185">Reference proteome</keyword>
<organism evidence="8 9">
    <name type="scientific">Lasiosphaeris hirsuta</name>
    <dbReference type="NCBI Taxonomy" id="260670"/>
    <lineage>
        <taxon>Eukaryota</taxon>
        <taxon>Fungi</taxon>
        <taxon>Dikarya</taxon>
        <taxon>Ascomycota</taxon>
        <taxon>Pezizomycotina</taxon>
        <taxon>Sordariomycetes</taxon>
        <taxon>Sordariomycetidae</taxon>
        <taxon>Sordariales</taxon>
        <taxon>Lasiosphaeriaceae</taxon>
        <taxon>Lasiosphaeris</taxon>
    </lineage>
</organism>
<keyword evidence="3" id="KW-0349">Heme</keyword>
<comment type="cofactor">
    <cofactor evidence="1">
        <name>heme</name>
        <dbReference type="ChEBI" id="CHEBI:30413"/>
    </cofactor>
</comment>
<proteinExistence type="inferred from homology"/>
<reference evidence="8" key="1">
    <citation type="submission" date="2023-06" db="EMBL/GenBank/DDBJ databases">
        <title>Genome-scale phylogeny and comparative genomics of the fungal order Sordariales.</title>
        <authorList>
            <consortium name="Lawrence Berkeley National Laboratory"/>
            <person name="Hensen N."/>
            <person name="Bonometti L."/>
            <person name="Westerberg I."/>
            <person name="Brannstrom I.O."/>
            <person name="Guillou S."/>
            <person name="Cros-Aarteil S."/>
            <person name="Calhoun S."/>
            <person name="Haridas S."/>
            <person name="Kuo A."/>
            <person name="Mondo S."/>
            <person name="Pangilinan J."/>
            <person name="Riley R."/>
            <person name="Labutti K."/>
            <person name="Andreopoulos B."/>
            <person name="Lipzen A."/>
            <person name="Chen C."/>
            <person name="Yanf M."/>
            <person name="Daum C."/>
            <person name="Ng V."/>
            <person name="Clum A."/>
            <person name="Steindorff A."/>
            <person name="Ohm R."/>
            <person name="Martin F."/>
            <person name="Silar P."/>
            <person name="Natvig D."/>
            <person name="Lalanne C."/>
            <person name="Gautier V."/>
            <person name="Ament-Velasquez S.L."/>
            <person name="Kruys A."/>
            <person name="Hutchinson M.I."/>
            <person name="Powell A.J."/>
            <person name="Barry K."/>
            <person name="Miller A.N."/>
            <person name="Grigoriev I.V."/>
            <person name="Debuchy R."/>
            <person name="Gladieux P."/>
            <person name="Thoren M.H."/>
            <person name="Johannesson H."/>
        </authorList>
    </citation>
    <scope>NUCLEOTIDE SEQUENCE</scope>
    <source>
        <strain evidence="8">SMH4607-1</strain>
    </source>
</reference>
<name>A0AA40B027_9PEZI</name>
<dbReference type="InterPro" id="IPR001128">
    <property type="entry name" value="Cyt_P450"/>
</dbReference>
<dbReference type="EMBL" id="JAUKUA010000002">
    <property type="protein sequence ID" value="KAK0725202.1"/>
    <property type="molecule type" value="Genomic_DNA"/>
</dbReference>
<comment type="caution">
    <text evidence="8">The sequence shown here is derived from an EMBL/GenBank/DDBJ whole genome shotgun (WGS) entry which is preliminary data.</text>
</comment>
<protein>
    <submittedName>
        <fullName evidence="8">Uncharacterized protein</fullName>
    </submittedName>
</protein>
<dbReference type="Proteomes" id="UP001172102">
    <property type="component" value="Unassembled WGS sequence"/>
</dbReference>
<evidence type="ECO:0000256" key="1">
    <source>
        <dbReference type="ARBA" id="ARBA00001971"/>
    </source>
</evidence>
<evidence type="ECO:0000313" key="9">
    <source>
        <dbReference type="Proteomes" id="UP001172102"/>
    </source>
</evidence>
<dbReference type="InterPro" id="IPR036396">
    <property type="entry name" value="Cyt_P450_sf"/>
</dbReference>
<evidence type="ECO:0000256" key="7">
    <source>
        <dbReference type="ARBA" id="ARBA00023033"/>
    </source>
</evidence>